<dbReference type="CDD" id="cd01038">
    <property type="entry name" value="Endonuclease_DUF559"/>
    <property type="match status" value="1"/>
</dbReference>
<dbReference type="PANTHER" id="PTHR38590:SF1">
    <property type="entry name" value="BLL0828 PROTEIN"/>
    <property type="match status" value="1"/>
</dbReference>
<evidence type="ECO:0000313" key="3">
    <source>
        <dbReference type="Proteomes" id="UP000564885"/>
    </source>
</evidence>
<keyword evidence="2" id="KW-0540">Nuclease</keyword>
<organism evidence="2 3">
    <name type="scientific">Enterovirga aerilata</name>
    <dbReference type="NCBI Taxonomy" id="2730920"/>
    <lineage>
        <taxon>Bacteria</taxon>
        <taxon>Pseudomonadati</taxon>
        <taxon>Pseudomonadota</taxon>
        <taxon>Alphaproteobacteria</taxon>
        <taxon>Hyphomicrobiales</taxon>
        <taxon>Methylobacteriaceae</taxon>
        <taxon>Enterovirga</taxon>
    </lineage>
</organism>
<keyword evidence="3" id="KW-1185">Reference proteome</keyword>
<evidence type="ECO:0000313" key="2">
    <source>
        <dbReference type="EMBL" id="NNM72275.1"/>
    </source>
</evidence>
<proteinExistence type="predicted"/>
<dbReference type="Pfam" id="PF04480">
    <property type="entry name" value="DUF559"/>
    <property type="match status" value="1"/>
</dbReference>
<protein>
    <submittedName>
        <fullName evidence="2">Endonuclease domain-containing protein</fullName>
    </submittedName>
</protein>
<comment type="caution">
    <text evidence="2">The sequence shown here is derived from an EMBL/GenBank/DDBJ whole genome shotgun (WGS) entry which is preliminary data.</text>
</comment>
<gene>
    <name evidence="2" type="ORF">HJG44_07685</name>
</gene>
<name>A0A849I7K6_9HYPH</name>
<dbReference type="SUPFAM" id="SSF52980">
    <property type="entry name" value="Restriction endonuclease-like"/>
    <property type="match status" value="1"/>
</dbReference>
<dbReference type="RefSeq" id="WP_171217762.1">
    <property type="nucleotide sequence ID" value="NZ_JABEPP010000002.1"/>
</dbReference>
<dbReference type="InterPro" id="IPR047216">
    <property type="entry name" value="Endonuclease_DUF559_bact"/>
</dbReference>
<dbReference type="InterPro" id="IPR011335">
    <property type="entry name" value="Restrct_endonuc-II-like"/>
</dbReference>
<dbReference type="AlphaFoldDB" id="A0A849I7K6"/>
<keyword evidence="2" id="KW-0378">Hydrolase</keyword>
<keyword evidence="2" id="KW-0255">Endonuclease</keyword>
<dbReference type="InterPro" id="IPR007569">
    <property type="entry name" value="DUF559"/>
</dbReference>
<accession>A0A849I7K6</accession>
<feature type="domain" description="DUF559" evidence="1">
    <location>
        <begin position="11"/>
        <end position="115"/>
    </location>
</feature>
<sequence>MPHRRIPDHSRRFAGEQRREPTRAEEMLWRELRGRHLAGLKFRRQCPIGRYVVDFVCFDARLIVELDGRPHDDPGQRAHDRARDAWLRAEGFRVLRFPNDLLLGGSGDLVLEAIRKAAAEHRSSDLG</sequence>
<reference evidence="2 3" key="1">
    <citation type="submission" date="2020-04" db="EMBL/GenBank/DDBJ databases">
        <title>Enterovirga sp. isolate from soil.</title>
        <authorList>
            <person name="Chea S."/>
            <person name="Kim D.-U."/>
        </authorList>
    </citation>
    <scope>NUCLEOTIDE SEQUENCE [LARGE SCALE GENOMIC DNA]</scope>
    <source>
        <strain evidence="2 3">DB1703</strain>
    </source>
</reference>
<evidence type="ECO:0000259" key="1">
    <source>
        <dbReference type="Pfam" id="PF04480"/>
    </source>
</evidence>
<dbReference type="PANTHER" id="PTHR38590">
    <property type="entry name" value="BLL0828 PROTEIN"/>
    <property type="match status" value="1"/>
</dbReference>
<dbReference type="Proteomes" id="UP000564885">
    <property type="component" value="Unassembled WGS sequence"/>
</dbReference>
<dbReference type="Gene3D" id="3.40.960.10">
    <property type="entry name" value="VSR Endonuclease"/>
    <property type="match status" value="1"/>
</dbReference>
<dbReference type="GO" id="GO:0004519">
    <property type="term" value="F:endonuclease activity"/>
    <property type="evidence" value="ECO:0007669"/>
    <property type="project" value="UniProtKB-KW"/>
</dbReference>
<dbReference type="EMBL" id="JABEPP010000002">
    <property type="protein sequence ID" value="NNM72275.1"/>
    <property type="molecule type" value="Genomic_DNA"/>
</dbReference>